<dbReference type="SUPFAM" id="SSF52833">
    <property type="entry name" value="Thioredoxin-like"/>
    <property type="match status" value="1"/>
</dbReference>
<keyword evidence="3" id="KW-0732">Signal</keyword>
<dbReference type="GeneID" id="105843094"/>
<evidence type="ECO:0000256" key="1">
    <source>
        <dbReference type="SAM" id="MobiDB-lite"/>
    </source>
</evidence>
<evidence type="ECO:0000256" key="2">
    <source>
        <dbReference type="SAM" id="Phobius"/>
    </source>
</evidence>
<dbReference type="PANTHER" id="PTHR14684:SF2">
    <property type="entry name" value="THIOREDOXIN DOMAIN-CONTAINING PROTEIN 15"/>
    <property type="match status" value="1"/>
</dbReference>
<feature type="region of interest" description="Disordered" evidence="1">
    <location>
        <begin position="35"/>
        <end position="76"/>
    </location>
</feature>
<feature type="signal peptide" evidence="3">
    <location>
        <begin position="1"/>
        <end position="25"/>
    </location>
</feature>
<evidence type="ECO:0000259" key="4">
    <source>
        <dbReference type="Pfam" id="PF00085"/>
    </source>
</evidence>
<evidence type="ECO:0000256" key="3">
    <source>
        <dbReference type="SAM" id="SignalP"/>
    </source>
</evidence>
<dbReference type="Proteomes" id="UP001652625">
    <property type="component" value="Chromosome 01"/>
</dbReference>
<dbReference type="PANTHER" id="PTHR14684">
    <property type="entry name" value="THIOREDOXIN DOMAIN-CONTAINING PROTEIN 15"/>
    <property type="match status" value="1"/>
</dbReference>
<dbReference type="Gene3D" id="3.40.30.10">
    <property type="entry name" value="Glutaredoxin"/>
    <property type="match status" value="1"/>
</dbReference>
<dbReference type="InterPro" id="IPR013766">
    <property type="entry name" value="Thioredoxin_domain"/>
</dbReference>
<proteinExistence type="predicted"/>
<gene>
    <name evidence="6" type="primary">LOC105843094</name>
</gene>
<organism evidence="5 6">
    <name type="scientific">Hydra vulgaris</name>
    <name type="common">Hydra</name>
    <name type="synonym">Hydra attenuata</name>
    <dbReference type="NCBI Taxonomy" id="6087"/>
    <lineage>
        <taxon>Eukaryota</taxon>
        <taxon>Metazoa</taxon>
        <taxon>Cnidaria</taxon>
        <taxon>Hydrozoa</taxon>
        <taxon>Hydroidolina</taxon>
        <taxon>Anthoathecata</taxon>
        <taxon>Aplanulata</taxon>
        <taxon>Hydridae</taxon>
        <taxon>Hydra</taxon>
    </lineage>
</organism>
<feature type="domain" description="Thioredoxin" evidence="4">
    <location>
        <begin position="304"/>
        <end position="391"/>
    </location>
</feature>
<evidence type="ECO:0000313" key="5">
    <source>
        <dbReference type="Proteomes" id="UP001652625"/>
    </source>
</evidence>
<protein>
    <submittedName>
        <fullName evidence="6">Uncharacterized protein LOC105843094 isoform X1</fullName>
    </submittedName>
</protein>
<name>A0ABM4B889_HYDVU</name>
<sequence>MVRCMFFKIVFVVYIIMVFEKNVISTNVVELKHDEDSDLKRDEGSDMKRNGRSDMQRDGGSNLKHDKESGQNLDDRNFKVEDDVVSNKTNETLMDGKMIIDSINKIEFEIIKRYMDLEDIEEGDVTNKQKLEEDMINNKTDIEDLISTKERLEKVFDERINGKSEINDMHLRLFEMLGKLRHNPSFEEIEREFIKLLGSDGYNALKSDIKNVPYDDFMKAKAVFDKYRFVDFKTLNEEISLSAPNFLTLKYKIDKMLVEMTSVPKNSGDSHRYPCKPFNLTYTDNSTVIMINSDAAMTDILTQMNETKGCSLVLFYSPYCEFSARIAPLYNAVGRSYPLMPVIALDAQSTIGMSARYGIVGIPTIILFYSGKAMGKFNGSRTPQHMHYFVKDNTGFDPISTINITEEDFKGPLSSIVKESPDYFLIFSTVFLFLLVFWIICGSYIVEMCLAIYDRWNAATVHHQKVE</sequence>
<feature type="transmembrane region" description="Helical" evidence="2">
    <location>
        <begin position="423"/>
        <end position="446"/>
    </location>
</feature>
<evidence type="ECO:0000313" key="6">
    <source>
        <dbReference type="RefSeq" id="XP_065645088.1"/>
    </source>
</evidence>
<keyword evidence="2" id="KW-0812">Transmembrane</keyword>
<keyword evidence="2" id="KW-0472">Membrane</keyword>
<dbReference type="InterPro" id="IPR036249">
    <property type="entry name" value="Thioredoxin-like_sf"/>
</dbReference>
<dbReference type="Pfam" id="PF00085">
    <property type="entry name" value="Thioredoxin"/>
    <property type="match status" value="1"/>
</dbReference>
<accession>A0ABM4B889</accession>
<reference evidence="6" key="2">
    <citation type="submission" date="2025-08" db="UniProtKB">
        <authorList>
            <consortium name="RefSeq"/>
        </authorList>
    </citation>
    <scope>IDENTIFICATION</scope>
</reference>
<reference evidence="5" key="1">
    <citation type="submission" date="2025-05" db="UniProtKB">
        <authorList>
            <consortium name="RefSeq"/>
        </authorList>
    </citation>
    <scope>NUCLEOTIDE SEQUENCE [LARGE SCALE GENOMIC DNA]</scope>
</reference>
<keyword evidence="2" id="KW-1133">Transmembrane helix</keyword>
<dbReference type="RefSeq" id="XP_065645088.1">
    <property type="nucleotide sequence ID" value="XM_065789016.1"/>
</dbReference>
<keyword evidence="5" id="KW-1185">Reference proteome</keyword>
<feature type="chain" id="PRO_5046922349" evidence="3">
    <location>
        <begin position="26"/>
        <end position="467"/>
    </location>
</feature>
<dbReference type="InterPro" id="IPR042418">
    <property type="entry name" value="TXNDC15"/>
</dbReference>